<dbReference type="Gene3D" id="1.10.287.110">
    <property type="entry name" value="DnaJ domain"/>
    <property type="match status" value="1"/>
</dbReference>
<comment type="subcellular location">
    <subcellularLocation>
        <location evidence="1">Membrane</location>
    </subcellularLocation>
</comment>
<dbReference type="EMBL" id="OU963862">
    <property type="protein sequence ID" value="CAH0382012.1"/>
    <property type="molecule type" value="Genomic_DNA"/>
</dbReference>
<dbReference type="AlphaFoldDB" id="A0A9P0EZ72"/>
<feature type="transmembrane region" description="Helical" evidence="6">
    <location>
        <begin position="61"/>
        <end position="80"/>
    </location>
</feature>
<proteinExistence type="predicted"/>
<dbReference type="PANTHER" id="PTHR44176">
    <property type="entry name" value="DNAJ HOMOLOG SUBFAMILY C MEMBER 25"/>
    <property type="match status" value="1"/>
</dbReference>
<keyword evidence="5" id="KW-0143">Chaperone</keyword>
<keyword evidence="3 6" id="KW-1133">Transmembrane helix</keyword>
<evidence type="ECO:0000256" key="6">
    <source>
        <dbReference type="SAM" id="Phobius"/>
    </source>
</evidence>
<evidence type="ECO:0000313" key="8">
    <source>
        <dbReference type="Proteomes" id="UP001152759"/>
    </source>
</evidence>
<name>A0A9P0EZ72_BEMTA</name>
<evidence type="ECO:0000313" key="7">
    <source>
        <dbReference type="EMBL" id="CAH0382012.1"/>
    </source>
</evidence>
<dbReference type="InterPro" id="IPR044632">
    <property type="entry name" value="DNAJC25-like"/>
</dbReference>
<dbReference type="PANTHER" id="PTHR44176:SF1">
    <property type="entry name" value="DNAJ HOMOLOG SUBFAMILY C MEMBER 25"/>
    <property type="match status" value="1"/>
</dbReference>
<dbReference type="GO" id="GO:0005789">
    <property type="term" value="C:endoplasmic reticulum membrane"/>
    <property type="evidence" value="ECO:0007669"/>
    <property type="project" value="TreeGrafter"/>
</dbReference>
<evidence type="ECO:0000256" key="4">
    <source>
        <dbReference type="ARBA" id="ARBA00023136"/>
    </source>
</evidence>
<evidence type="ECO:0000256" key="1">
    <source>
        <dbReference type="ARBA" id="ARBA00004370"/>
    </source>
</evidence>
<dbReference type="GO" id="GO:0006457">
    <property type="term" value="P:protein folding"/>
    <property type="evidence" value="ECO:0007669"/>
    <property type="project" value="InterPro"/>
</dbReference>
<reference evidence="7" key="1">
    <citation type="submission" date="2021-12" db="EMBL/GenBank/DDBJ databases">
        <authorList>
            <person name="King R."/>
        </authorList>
    </citation>
    <scope>NUCLEOTIDE SEQUENCE</scope>
</reference>
<evidence type="ECO:0000256" key="5">
    <source>
        <dbReference type="ARBA" id="ARBA00023186"/>
    </source>
</evidence>
<keyword evidence="2 6" id="KW-0812">Transmembrane</keyword>
<dbReference type="InterPro" id="IPR036869">
    <property type="entry name" value="J_dom_sf"/>
</dbReference>
<accession>A0A9P0EZ72</accession>
<organism evidence="7 8">
    <name type="scientific">Bemisia tabaci</name>
    <name type="common">Sweetpotato whitefly</name>
    <name type="synonym">Aleurodes tabaci</name>
    <dbReference type="NCBI Taxonomy" id="7038"/>
    <lineage>
        <taxon>Eukaryota</taxon>
        <taxon>Metazoa</taxon>
        <taxon>Ecdysozoa</taxon>
        <taxon>Arthropoda</taxon>
        <taxon>Hexapoda</taxon>
        <taxon>Insecta</taxon>
        <taxon>Pterygota</taxon>
        <taxon>Neoptera</taxon>
        <taxon>Paraneoptera</taxon>
        <taxon>Hemiptera</taxon>
        <taxon>Sternorrhyncha</taxon>
        <taxon>Aleyrodoidea</taxon>
        <taxon>Aleyrodidae</taxon>
        <taxon>Aleyrodinae</taxon>
        <taxon>Bemisia</taxon>
    </lineage>
</organism>
<keyword evidence="4 6" id="KW-0472">Membrane</keyword>
<evidence type="ECO:0000256" key="3">
    <source>
        <dbReference type="ARBA" id="ARBA00022989"/>
    </source>
</evidence>
<dbReference type="Proteomes" id="UP001152759">
    <property type="component" value="Chromosome 1"/>
</dbReference>
<gene>
    <name evidence="7" type="ORF">BEMITA_LOCUS1603</name>
</gene>
<keyword evidence="8" id="KW-1185">Reference proteome</keyword>
<protein>
    <submittedName>
        <fullName evidence="7">Uncharacterized protein</fullName>
    </submittedName>
</protein>
<sequence>MNSRLKKILKRDPRFYVTSKLRYEILKEEESRTDYDYMLDHPEEVYSHYYRYYRRRVAPKVDVRIVIIVTLIVITVIQYFTSWQRYNTALNYLMTLPKYRNKAIEIALEQGLIDDPRRKVKGKSKIDVKEETDRAIKSILESNLDIRRSTIQRVLDLEENDKQQFLKNELWVKDKFEKWQKEKNEEVKKQMAENARFKAYRRYMKNHGPGRMVFDDS</sequence>
<evidence type="ECO:0000256" key="2">
    <source>
        <dbReference type="ARBA" id="ARBA00022692"/>
    </source>
</evidence>